<dbReference type="Proteomes" id="UP000324222">
    <property type="component" value="Unassembled WGS sequence"/>
</dbReference>
<evidence type="ECO:0000313" key="2">
    <source>
        <dbReference type="Proteomes" id="UP000324222"/>
    </source>
</evidence>
<protein>
    <submittedName>
        <fullName evidence="1">Uncharacterized protein</fullName>
    </submittedName>
</protein>
<proteinExistence type="predicted"/>
<reference evidence="1 2" key="1">
    <citation type="submission" date="2019-05" db="EMBL/GenBank/DDBJ databases">
        <title>Another draft genome of Portunus trituberculatus and its Hox gene families provides insights of decapod evolution.</title>
        <authorList>
            <person name="Jeong J.-H."/>
            <person name="Song I."/>
            <person name="Kim S."/>
            <person name="Choi T."/>
            <person name="Kim D."/>
            <person name="Ryu S."/>
            <person name="Kim W."/>
        </authorList>
    </citation>
    <scope>NUCLEOTIDE SEQUENCE [LARGE SCALE GENOMIC DNA]</scope>
    <source>
        <tissue evidence="1">Muscle</tissue>
    </source>
</reference>
<sequence length="60" mass="6384">MSLIVPLDSSPLIQHPSAVFLHAPPSPHISILYPAPCSSRPPLPITPHPPPSLDKRAPPP</sequence>
<organism evidence="1 2">
    <name type="scientific">Portunus trituberculatus</name>
    <name type="common">Swimming crab</name>
    <name type="synonym">Neptunus trituberculatus</name>
    <dbReference type="NCBI Taxonomy" id="210409"/>
    <lineage>
        <taxon>Eukaryota</taxon>
        <taxon>Metazoa</taxon>
        <taxon>Ecdysozoa</taxon>
        <taxon>Arthropoda</taxon>
        <taxon>Crustacea</taxon>
        <taxon>Multicrustacea</taxon>
        <taxon>Malacostraca</taxon>
        <taxon>Eumalacostraca</taxon>
        <taxon>Eucarida</taxon>
        <taxon>Decapoda</taxon>
        <taxon>Pleocyemata</taxon>
        <taxon>Brachyura</taxon>
        <taxon>Eubrachyura</taxon>
        <taxon>Portunoidea</taxon>
        <taxon>Portunidae</taxon>
        <taxon>Portuninae</taxon>
        <taxon>Portunus</taxon>
    </lineage>
</organism>
<accession>A0A5B7FZQ8</accession>
<dbReference type="AlphaFoldDB" id="A0A5B7FZQ8"/>
<name>A0A5B7FZQ8_PORTR</name>
<evidence type="ECO:0000313" key="1">
    <source>
        <dbReference type="EMBL" id="MPC49684.1"/>
    </source>
</evidence>
<comment type="caution">
    <text evidence="1">The sequence shown here is derived from an EMBL/GenBank/DDBJ whole genome shotgun (WGS) entry which is preliminary data.</text>
</comment>
<keyword evidence="2" id="KW-1185">Reference proteome</keyword>
<dbReference type="EMBL" id="VSRR010009035">
    <property type="protein sequence ID" value="MPC49684.1"/>
    <property type="molecule type" value="Genomic_DNA"/>
</dbReference>
<gene>
    <name evidence="1" type="ORF">E2C01_043495</name>
</gene>